<protein>
    <submittedName>
        <fullName evidence="1">Uncharacterized protein</fullName>
    </submittedName>
</protein>
<sequence>MDVSERTPLTRKRMTELEEELEEHNRIWTALYPHYPFDVVRAKMTTIGLEETVKEIKTAAQGAPPTPQQTNPSEKSFFPAPPPPTHVHTGSQAMNLAIAPSNTSRSTRAGPDAYSPTRPRSPHTLSLNIDFEQQYTSRTTSSEWNENESPWEDAPRPPTANAAPSNDFGTGVAEGVGYFGLSSGSTLLRMIRKLDLENNVTLSYRLEPVADFLPRIPDSRLRAERREALALPPARETGPLVDSYFRYFHALTPIVHEPTIRAQLTGALPLPAGNGSHVLFYMIFAMGACDYATDNAPRDAGSQYYELARAALQYDLLEGGSLLLVQGLAIMAIFLQRNDKPNTSYICLGLAIRIAMALGLHVSSSSGNVTLETGLCMTYGRPHTVSLPSLSSARLPKNTEDEYLTVSSIQHPPDLLGVTRYTPLIKQAKLAQMALHSLDYISRLLPSPTVEQIKWCGDYFRDKLAELPAYMQTATPPPDELAWAIQTWRARDCMSVLYRPVFLSAAWSSAGLPSSDEQVRQIIDTCRTLAIDNLRDIAHFVRTNPDARRGCEWYTLYYGIQASLTILLSIVSDPHSPCATSWRERIMDTMSWLRQLRSMKPLAMAWVQIMEKVLSARPGLQPGRSAEGPRPGQVEENLAADIDTFDFERYLSEIWDDQTQAFGLSGELGLSVWGDTTMGLPGSFH</sequence>
<name>A0ACC1RZN0_9HYPO</name>
<evidence type="ECO:0000313" key="1">
    <source>
        <dbReference type="EMBL" id="KAJ3528992.1"/>
    </source>
</evidence>
<keyword evidence="2" id="KW-1185">Reference proteome</keyword>
<comment type="caution">
    <text evidence="1">The sequence shown here is derived from an EMBL/GenBank/DDBJ whole genome shotgun (WGS) entry which is preliminary data.</text>
</comment>
<evidence type="ECO:0000313" key="2">
    <source>
        <dbReference type="Proteomes" id="UP001148629"/>
    </source>
</evidence>
<dbReference type="Proteomes" id="UP001148629">
    <property type="component" value="Unassembled WGS sequence"/>
</dbReference>
<dbReference type="EMBL" id="JANRMS010001343">
    <property type="protein sequence ID" value="KAJ3528992.1"/>
    <property type="molecule type" value="Genomic_DNA"/>
</dbReference>
<proteinExistence type="predicted"/>
<accession>A0ACC1RZN0</accession>
<reference evidence="1" key="1">
    <citation type="submission" date="2022-08" db="EMBL/GenBank/DDBJ databases">
        <title>Genome Sequence of Fusarium decemcellulare.</title>
        <authorList>
            <person name="Buettner E."/>
        </authorList>
    </citation>
    <scope>NUCLEOTIDE SEQUENCE</scope>
    <source>
        <strain evidence="1">Babe19</strain>
    </source>
</reference>
<organism evidence="1 2">
    <name type="scientific">Fusarium decemcellulare</name>
    <dbReference type="NCBI Taxonomy" id="57161"/>
    <lineage>
        <taxon>Eukaryota</taxon>
        <taxon>Fungi</taxon>
        <taxon>Dikarya</taxon>
        <taxon>Ascomycota</taxon>
        <taxon>Pezizomycotina</taxon>
        <taxon>Sordariomycetes</taxon>
        <taxon>Hypocreomycetidae</taxon>
        <taxon>Hypocreales</taxon>
        <taxon>Nectriaceae</taxon>
        <taxon>Fusarium</taxon>
        <taxon>Fusarium decemcellulare species complex</taxon>
    </lineage>
</organism>
<gene>
    <name evidence="1" type="ORF">NM208_g9957</name>
</gene>